<dbReference type="KEGG" id="schv:BRCON_2263"/>
<evidence type="ECO:0000313" key="7">
    <source>
        <dbReference type="Proteomes" id="UP000262583"/>
    </source>
</evidence>
<gene>
    <name evidence="6" type="ORF">BRCON_2263</name>
</gene>
<dbReference type="Proteomes" id="UP000262583">
    <property type="component" value="Chromosome"/>
</dbReference>
<reference evidence="6 7" key="1">
    <citation type="submission" date="2018-05" db="EMBL/GenBank/DDBJ databases">
        <title>A metagenomic window into the 2 km-deep terrestrial subsurface aquifer revealed taxonomically and functionally diverse microbial community comprising novel uncultured bacterial lineages.</title>
        <authorList>
            <person name="Kadnikov V.V."/>
            <person name="Mardanov A.V."/>
            <person name="Beletsky A.V."/>
            <person name="Banks D."/>
            <person name="Pimenov N.V."/>
            <person name="Frank Y.A."/>
            <person name="Karnachuk O.V."/>
            <person name="Ravin N.V."/>
        </authorList>
    </citation>
    <scope>NUCLEOTIDE SEQUENCE [LARGE SCALE GENOMIC DNA]</scope>
    <source>
        <strain evidence="6">BY</strain>
    </source>
</reference>
<dbReference type="InterPro" id="IPR050153">
    <property type="entry name" value="Metal_Ion_Import_ABC"/>
</dbReference>
<dbReference type="SMART" id="SM00382">
    <property type="entry name" value="AAA"/>
    <property type="match status" value="1"/>
</dbReference>
<name>A0A2Z4Y752_SUMC1</name>
<dbReference type="InterPro" id="IPR017871">
    <property type="entry name" value="ABC_transporter-like_CS"/>
</dbReference>
<dbReference type="InterPro" id="IPR003439">
    <property type="entry name" value="ABC_transporter-like_ATP-bd"/>
</dbReference>
<evidence type="ECO:0000256" key="4">
    <source>
        <dbReference type="ARBA" id="ARBA00022840"/>
    </source>
</evidence>
<dbReference type="InterPro" id="IPR003593">
    <property type="entry name" value="AAA+_ATPase"/>
</dbReference>
<dbReference type="InterPro" id="IPR027417">
    <property type="entry name" value="P-loop_NTPase"/>
</dbReference>
<keyword evidence="3" id="KW-0547">Nucleotide-binding</keyword>
<sequence>MIKCTCENRERCTCPKSIVCAKHLWFRRGNRVILEDITFCLDEGVFLGLIGPNGGGKTTLLKIIVGLLPPTEGRINVFGRAPYELADRRLRIGYVPQRPQVDRQFPATALDIVLMGAVQLAGPLPWFPNSLRQRAREALERVGALELADRPIGQMSGGQQQRVFLARALVTHPRLLVLDEPTSGLDSHGQQQFLHLLRDLRNDLGLTIIMVSHDVGQLGHYADQIACLNRRLHWHDKAELLTDHIVQHVYSCELDAYVEKVREIGS</sequence>
<dbReference type="FunFam" id="3.40.50.300:FF:000134">
    <property type="entry name" value="Iron-enterobactin ABC transporter ATP-binding protein"/>
    <property type="match status" value="1"/>
</dbReference>
<dbReference type="EMBL" id="CP030759">
    <property type="protein sequence ID" value="AXA37040.1"/>
    <property type="molecule type" value="Genomic_DNA"/>
</dbReference>
<protein>
    <submittedName>
        <fullName evidence="6">Zinc ABC transporter, ATP-binding protein ZnuC</fullName>
    </submittedName>
</protein>
<dbReference type="PROSITE" id="PS50893">
    <property type="entry name" value="ABC_TRANSPORTER_2"/>
    <property type="match status" value="1"/>
</dbReference>
<dbReference type="SUPFAM" id="SSF52540">
    <property type="entry name" value="P-loop containing nucleoside triphosphate hydrolases"/>
    <property type="match status" value="1"/>
</dbReference>
<dbReference type="Pfam" id="PF00005">
    <property type="entry name" value="ABC_tran"/>
    <property type="match status" value="1"/>
</dbReference>
<dbReference type="GO" id="GO:0005524">
    <property type="term" value="F:ATP binding"/>
    <property type="evidence" value="ECO:0007669"/>
    <property type="project" value="UniProtKB-KW"/>
</dbReference>
<evidence type="ECO:0000256" key="2">
    <source>
        <dbReference type="ARBA" id="ARBA00022448"/>
    </source>
</evidence>
<dbReference type="PROSITE" id="PS00211">
    <property type="entry name" value="ABC_TRANSPORTER_1"/>
    <property type="match status" value="1"/>
</dbReference>
<organism evidence="6 7">
    <name type="scientific">Sumerlaea chitinivorans</name>
    <dbReference type="NCBI Taxonomy" id="2250252"/>
    <lineage>
        <taxon>Bacteria</taxon>
        <taxon>Candidatus Sumerlaeota</taxon>
        <taxon>Candidatus Sumerlaeia</taxon>
        <taxon>Candidatus Sumerlaeales</taxon>
        <taxon>Candidatus Sumerlaeaceae</taxon>
        <taxon>Candidatus Sumerlaea</taxon>
    </lineage>
</organism>
<dbReference type="CDD" id="cd03235">
    <property type="entry name" value="ABC_Metallic_Cations"/>
    <property type="match status" value="1"/>
</dbReference>
<dbReference type="PANTHER" id="PTHR42734:SF17">
    <property type="entry name" value="METAL TRANSPORT SYSTEM ATP-BINDING PROTEIN TM_0124-RELATED"/>
    <property type="match status" value="1"/>
</dbReference>
<dbReference type="Gene3D" id="3.40.50.300">
    <property type="entry name" value="P-loop containing nucleotide triphosphate hydrolases"/>
    <property type="match status" value="1"/>
</dbReference>
<proteinExistence type="inferred from homology"/>
<keyword evidence="2" id="KW-0813">Transport</keyword>
<evidence type="ECO:0000256" key="3">
    <source>
        <dbReference type="ARBA" id="ARBA00022741"/>
    </source>
</evidence>
<dbReference type="GO" id="GO:0016887">
    <property type="term" value="F:ATP hydrolysis activity"/>
    <property type="evidence" value="ECO:0007669"/>
    <property type="project" value="InterPro"/>
</dbReference>
<dbReference type="AlphaFoldDB" id="A0A2Z4Y752"/>
<evidence type="ECO:0000256" key="1">
    <source>
        <dbReference type="ARBA" id="ARBA00005417"/>
    </source>
</evidence>
<comment type="similarity">
    <text evidence="1">Belongs to the ABC transporter superfamily.</text>
</comment>
<dbReference type="PANTHER" id="PTHR42734">
    <property type="entry name" value="METAL TRANSPORT SYSTEM ATP-BINDING PROTEIN TM_0124-RELATED"/>
    <property type="match status" value="1"/>
</dbReference>
<accession>A0A2Z4Y752</accession>
<feature type="domain" description="ABC transporter" evidence="5">
    <location>
        <begin position="19"/>
        <end position="254"/>
    </location>
</feature>
<keyword evidence="4 6" id="KW-0067">ATP-binding</keyword>
<evidence type="ECO:0000313" key="6">
    <source>
        <dbReference type="EMBL" id="AXA37040.1"/>
    </source>
</evidence>
<evidence type="ECO:0000259" key="5">
    <source>
        <dbReference type="PROSITE" id="PS50893"/>
    </source>
</evidence>